<comment type="caution">
    <text evidence="1">The sequence shown here is derived from an EMBL/GenBank/DDBJ whole genome shotgun (WGS) entry which is preliminary data.</text>
</comment>
<protein>
    <submittedName>
        <fullName evidence="1">Uncharacterized protein</fullName>
    </submittedName>
</protein>
<dbReference type="eggNOG" id="ENOG503342X">
    <property type="taxonomic scope" value="Bacteria"/>
</dbReference>
<dbReference type="EMBL" id="JOTN01000003">
    <property type="protein sequence ID" value="KEK20697.1"/>
    <property type="molecule type" value="Genomic_DNA"/>
</dbReference>
<dbReference type="OrthoDB" id="2965948at2"/>
<organism evidence="1 2">
    <name type="scientific">Bacillus manliponensis</name>
    <dbReference type="NCBI Taxonomy" id="574376"/>
    <lineage>
        <taxon>Bacteria</taxon>
        <taxon>Bacillati</taxon>
        <taxon>Bacillota</taxon>
        <taxon>Bacilli</taxon>
        <taxon>Bacillales</taxon>
        <taxon>Bacillaceae</taxon>
        <taxon>Bacillus</taxon>
        <taxon>Bacillus cereus group</taxon>
    </lineage>
</organism>
<accession>A0A073K2L1</accession>
<evidence type="ECO:0000313" key="2">
    <source>
        <dbReference type="Proteomes" id="UP000027822"/>
    </source>
</evidence>
<gene>
    <name evidence="1" type="ORF">BAMA_14915</name>
</gene>
<dbReference type="RefSeq" id="WP_034637015.1">
    <property type="nucleotide sequence ID" value="NZ_CBCSJC010000020.1"/>
</dbReference>
<name>A0A073K2L1_9BACI</name>
<reference evidence="1 2" key="1">
    <citation type="submission" date="2014-06" db="EMBL/GenBank/DDBJ databases">
        <title>Draft genome sequence of Bacillus manliponensis JCM 15802 (MCCC 1A00708).</title>
        <authorList>
            <person name="Lai Q."/>
            <person name="Liu Y."/>
            <person name="Shao Z."/>
        </authorList>
    </citation>
    <scope>NUCLEOTIDE SEQUENCE [LARGE SCALE GENOMIC DNA]</scope>
    <source>
        <strain evidence="1 2">JCM 15802</strain>
    </source>
</reference>
<proteinExistence type="predicted"/>
<sequence>MENTNSTPYVNTEQGVYTSSKLQAIMDQAFRIPVFLSTSNTLNSLQQQFLDRLILEIENALFFPRTIPRSELYPEAPLTSIRRMILSSYGLVAVDFERLFVRLLQTNIDPSPTPTEFWEGSPFSQIEPSMGYQYGLPLLLIRENNTDENRGIWQLGNAPFTIITWNSARQSVDAFFASTAWKQFFANWVGQVRSGYSLQTEPQFLY</sequence>
<keyword evidence="2" id="KW-1185">Reference proteome</keyword>
<dbReference type="Proteomes" id="UP000027822">
    <property type="component" value="Unassembled WGS sequence"/>
</dbReference>
<evidence type="ECO:0000313" key="1">
    <source>
        <dbReference type="EMBL" id="KEK20697.1"/>
    </source>
</evidence>
<dbReference type="AlphaFoldDB" id="A0A073K2L1"/>